<evidence type="ECO:0000313" key="3">
    <source>
        <dbReference type="Proteomes" id="UP000065641"/>
    </source>
</evidence>
<dbReference type="SUPFAM" id="SSF82866">
    <property type="entry name" value="Multidrug efflux transporter AcrB transmembrane domain"/>
    <property type="match status" value="2"/>
</dbReference>
<feature type="transmembrane region" description="Helical" evidence="1">
    <location>
        <begin position="384"/>
        <end position="409"/>
    </location>
</feature>
<dbReference type="STRING" id="1249552.PS2015_131"/>
<dbReference type="Gene3D" id="3.30.70.1440">
    <property type="entry name" value="Multidrug efflux transporter AcrB pore domain"/>
    <property type="match status" value="1"/>
</dbReference>
<dbReference type="SUPFAM" id="SSF82693">
    <property type="entry name" value="Multidrug efflux transporter AcrB pore domain, PN1, PN2, PC1 and PC2 subdomains"/>
    <property type="match status" value="1"/>
</dbReference>
<keyword evidence="1" id="KW-0472">Membrane</keyword>
<evidence type="ECO:0000256" key="1">
    <source>
        <dbReference type="SAM" id="Phobius"/>
    </source>
</evidence>
<dbReference type="KEGG" id="pspi:PS2015_131"/>
<gene>
    <name evidence="2" type="ORF">PS2015_131</name>
</gene>
<dbReference type="Gene3D" id="3.30.70.1320">
    <property type="entry name" value="Multidrug efflux transporter AcrB pore domain like"/>
    <property type="match status" value="1"/>
</dbReference>
<protein>
    <submittedName>
        <fullName evidence="2">Acriflavin resistance protein</fullName>
    </submittedName>
</protein>
<feature type="transmembrane region" description="Helical" evidence="1">
    <location>
        <begin position="461"/>
        <end position="484"/>
    </location>
</feature>
<dbReference type="SUPFAM" id="SSF82714">
    <property type="entry name" value="Multidrug efflux transporter AcrB TolC docking domain, DN and DC subdomains"/>
    <property type="match status" value="2"/>
</dbReference>
<proteinExistence type="predicted"/>
<feature type="transmembrane region" description="Helical" evidence="1">
    <location>
        <begin position="430"/>
        <end position="449"/>
    </location>
</feature>
<feature type="transmembrane region" description="Helical" evidence="1">
    <location>
        <begin position="329"/>
        <end position="351"/>
    </location>
</feature>
<feature type="transmembrane region" description="Helical" evidence="1">
    <location>
        <begin position="523"/>
        <end position="545"/>
    </location>
</feature>
<feature type="transmembrane region" description="Helical" evidence="1">
    <location>
        <begin position="989"/>
        <end position="1021"/>
    </location>
</feature>
<name>A0A0S2K936_9GAMM</name>
<dbReference type="GO" id="GO:0042910">
    <property type="term" value="F:xenobiotic transmembrane transporter activity"/>
    <property type="evidence" value="ECO:0007669"/>
    <property type="project" value="TreeGrafter"/>
</dbReference>
<dbReference type="RefSeq" id="WP_082627876.1">
    <property type="nucleotide sequence ID" value="NZ_CP013189.1"/>
</dbReference>
<feature type="transmembrane region" description="Helical" evidence="1">
    <location>
        <begin position="358"/>
        <end position="378"/>
    </location>
</feature>
<feature type="transmembrane region" description="Helical" evidence="1">
    <location>
        <begin position="862"/>
        <end position="881"/>
    </location>
</feature>
<dbReference type="Gene3D" id="1.20.1640.10">
    <property type="entry name" value="Multidrug efflux transporter AcrB transmembrane domain"/>
    <property type="match status" value="2"/>
</dbReference>
<keyword evidence="1" id="KW-0812">Transmembrane</keyword>
<feature type="transmembrane region" description="Helical" evidence="1">
    <location>
        <begin position="963"/>
        <end position="983"/>
    </location>
</feature>
<dbReference type="PANTHER" id="PTHR32063:SF33">
    <property type="entry name" value="RND SUPERFAMILY EFFLUX PUMP PERMEASE COMPONENT"/>
    <property type="match status" value="1"/>
</dbReference>
<evidence type="ECO:0000313" key="2">
    <source>
        <dbReference type="EMBL" id="ALO44826.1"/>
    </source>
</evidence>
<sequence length="1049" mass="115296">MNHNSIIDLFARHKVAANLAMIMMILSGIWAATRVNTQLDPSVEWPYVLINASWPGASAEDVEQLIVIPIEQQLRTMPNLQQIASTSRQGSAGIEVEFMFSADLSRALDDVNDRIAQIRNLPPDMEPLVARRGTSYENIASLIVTGGSRVAELVPMVQRFERELYAAGIDRIEITGLPEEELAIQVSSADLLALNTTLDSLAAEVRYRSLDVPAGVVARNQGEMQLRGLDQRRDMHEFEQMDVQNPATGELFRLGDVAQIEKRAKAGQPVLSKEGLPAIEMNLYRMTDSDALTAARIMQSWLDQTRSQLPDSISIDVYQEVWVLLKQQLAVIASNAWSGLVLVLLTLFLFLNTRTAAWVAIGIPVSFLFATVIYYYVFAGSINILALITFIMALGIVVDDAIVVGEDAVSLHEQGFSPEDAASGAARRMFMPVVTSSLTTLAAFVPLLIGGGEMGAVIQTMPMVLFCVIVASLIECFLILPAHLKHGFSNMAHKKPSAFRQKFNAAFFGFRDRYYRPLLELALARPGATLLTAFGCVVLSFSLVISGRAGVNFVLGMSLQMLEANVQFTMDATADQRETFMRHLEQTMQDTNGSYNDVNINGYYVRDNVARINQENKSGLHYSSMRIEYAWEDEYEVTPQTFVDEWRQRVEPFPYVEQLVLEVRGGANGGAPDINLVLRGDDINVLKQASEELQAALADYEGVSNIFDNLPYGRDQMIFSITPTGKSLGLTTASLGQQLRSAYYGNRVQIFNLDNSELEVMLMLPDQERDNIASLAQFPVRTPLGSIVPLRQVADLSTRRGIDVINHNNGSMSVMVSASVDSHVNNAERVLASVREDVLPQINQRYGLSSDLGGMNLRNQQLLATLQLGGMMTLVFIYLILAWSFSSYLWPFAVLVAIPLGLTGAITGHWVMGVDIGMMSMLAFFALTGVVVNDSIVLVSFLRRELAAGKALLDAVRSAALSRFRAVVLTSLTTVAGLSPLMFEKFSLAIYMVPIAITLVFGLAFATLLVLLVVPALIVMIENVKSKVGRLVSVTAALNAEPEQEGMQS</sequence>
<dbReference type="PANTHER" id="PTHR32063">
    <property type="match status" value="1"/>
</dbReference>
<dbReference type="InterPro" id="IPR027463">
    <property type="entry name" value="AcrB_DN_DC_subdom"/>
</dbReference>
<dbReference type="Gene3D" id="3.30.70.1430">
    <property type="entry name" value="Multidrug efflux transporter AcrB pore domain"/>
    <property type="match status" value="2"/>
</dbReference>
<dbReference type="Proteomes" id="UP000065641">
    <property type="component" value="Chromosome"/>
</dbReference>
<dbReference type="AlphaFoldDB" id="A0A0S2K936"/>
<dbReference type="PRINTS" id="PR00702">
    <property type="entry name" value="ACRIFLAVINRP"/>
</dbReference>
<organism evidence="2 3">
    <name type="scientific">Pseudohongiella spirulinae</name>
    <dbReference type="NCBI Taxonomy" id="1249552"/>
    <lineage>
        <taxon>Bacteria</taxon>
        <taxon>Pseudomonadati</taxon>
        <taxon>Pseudomonadota</taxon>
        <taxon>Gammaproteobacteria</taxon>
        <taxon>Pseudomonadales</taxon>
        <taxon>Pseudohongiellaceae</taxon>
        <taxon>Pseudohongiella</taxon>
    </lineage>
</organism>
<dbReference type="Pfam" id="PF00873">
    <property type="entry name" value="ACR_tran"/>
    <property type="match status" value="1"/>
</dbReference>
<reference evidence="2 3" key="1">
    <citation type="submission" date="2015-11" db="EMBL/GenBank/DDBJ databases">
        <authorList>
            <person name="Zhang Y."/>
            <person name="Guo Z."/>
        </authorList>
    </citation>
    <scope>NUCLEOTIDE SEQUENCE [LARGE SCALE GENOMIC DNA]</scope>
    <source>
        <strain evidence="2 3">KCTC 32221</strain>
    </source>
</reference>
<keyword evidence="3" id="KW-1185">Reference proteome</keyword>
<keyword evidence="1" id="KW-1133">Transmembrane helix</keyword>
<dbReference type="OrthoDB" id="5287122at2"/>
<dbReference type="Gene3D" id="3.30.2090.10">
    <property type="entry name" value="Multidrug efflux transporter AcrB TolC docking domain, DN and DC subdomains"/>
    <property type="match status" value="2"/>
</dbReference>
<dbReference type="EMBL" id="CP013189">
    <property type="protein sequence ID" value="ALO44826.1"/>
    <property type="molecule type" value="Genomic_DNA"/>
</dbReference>
<feature type="transmembrane region" description="Helical" evidence="1">
    <location>
        <begin position="888"/>
        <end position="912"/>
    </location>
</feature>
<feature type="transmembrane region" description="Helical" evidence="1">
    <location>
        <begin position="918"/>
        <end position="942"/>
    </location>
</feature>
<dbReference type="GO" id="GO:0005886">
    <property type="term" value="C:plasma membrane"/>
    <property type="evidence" value="ECO:0007669"/>
    <property type="project" value="TreeGrafter"/>
</dbReference>
<accession>A0A0S2K936</accession>
<dbReference type="InterPro" id="IPR001036">
    <property type="entry name" value="Acrflvin-R"/>
</dbReference>